<organism evidence="1 2">
    <name type="scientific">Helicobacter equorum</name>
    <dbReference type="NCBI Taxonomy" id="361872"/>
    <lineage>
        <taxon>Bacteria</taxon>
        <taxon>Pseudomonadati</taxon>
        <taxon>Campylobacterota</taxon>
        <taxon>Epsilonproteobacteria</taxon>
        <taxon>Campylobacterales</taxon>
        <taxon>Helicobacteraceae</taxon>
        <taxon>Helicobacter</taxon>
    </lineage>
</organism>
<dbReference type="Proteomes" id="UP000256514">
    <property type="component" value="Unassembled WGS sequence"/>
</dbReference>
<dbReference type="OrthoDB" id="9865559at2"/>
<dbReference type="RefSeq" id="WP_115570989.1">
    <property type="nucleotide sequence ID" value="NZ_NXLT01000003.1"/>
</dbReference>
<keyword evidence="2" id="KW-1185">Reference proteome</keyword>
<sequence>MKKLLIIVFGLQCVLFCIDLQEIENRKFYEVSIFSEENNILAKDSSIKNGSLAIYVFFTPNLVFEPNYFIINTKEKVLEKAHFADGDAHSKINIKQNEFKKVGDTLILANYMKFKWKDKSKGLLEVEEMDTISQKKLYVDMQYYIENNLPIPPIVVYNMRDL</sequence>
<dbReference type="EMBL" id="NXLT01000003">
    <property type="protein sequence ID" value="RDU67267.1"/>
    <property type="molecule type" value="Genomic_DNA"/>
</dbReference>
<protein>
    <submittedName>
        <fullName evidence="1">Uncharacterized protein</fullName>
    </submittedName>
</protein>
<evidence type="ECO:0000313" key="1">
    <source>
        <dbReference type="EMBL" id="RDU67267.1"/>
    </source>
</evidence>
<evidence type="ECO:0000313" key="2">
    <source>
        <dbReference type="Proteomes" id="UP000256514"/>
    </source>
</evidence>
<reference evidence="1 2" key="1">
    <citation type="submission" date="2018-04" db="EMBL/GenBank/DDBJ databases">
        <title>Novel Campyloabacter and Helicobacter Species and Strains.</title>
        <authorList>
            <person name="Mannion A.J."/>
            <person name="Shen Z."/>
            <person name="Fox J.G."/>
        </authorList>
    </citation>
    <scope>NUCLEOTIDE SEQUENCE [LARGE SCALE GENOMIC DNA]</scope>
    <source>
        <strain evidence="1 2">MIT 12-6600</strain>
    </source>
</reference>
<name>A0A3D8IPQ4_9HELI</name>
<dbReference type="AlphaFoldDB" id="A0A3D8IPQ4"/>
<proteinExistence type="predicted"/>
<gene>
    <name evidence="1" type="ORF">CQA54_04630</name>
</gene>
<comment type="caution">
    <text evidence="1">The sequence shown here is derived from an EMBL/GenBank/DDBJ whole genome shotgun (WGS) entry which is preliminary data.</text>
</comment>
<accession>A0A3D8IPQ4</accession>